<evidence type="ECO:0000313" key="2">
    <source>
        <dbReference type="EMBL" id="MDR6292553.1"/>
    </source>
</evidence>
<feature type="signal peptide" evidence="1">
    <location>
        <begin position="1"/>
        <end position="23"/>
    </location>
</feature>
<evidence type="ECO:0008006" key="4">
    <source>
        <dbReference type="Google" id="ProtNLM"/>
    </source>
</evidence>
<organism evidence="2 3">
    <name type="scientific">Inquilinus ginsengisoli</name>
    <dbReference type="NCBI Taxonomy" id="363840"/>
    <lineage>
        <taxon>Bacteria</taxon>
        <taxon>Pseudomonadati</taxon>
        <taxon>Pseudomonadota</taxon>
        <taxon>Alphaproteobacteria</taxon>
        <taxon>Rhodospirillales</taxon>
        <taxon>Rhodospirillaceae</taxon>
        <taxon>Inquilinus</taxon>
    </lineage>
</organism>
<dbReference type="RefSeq" id="WP_309798754.1">
    <property type="nucleotide sequence ID" value="NZ_JAVDPW010000009.1"/>
</dbReference>
<accession>A0ABU1JW55</accession>
<dbReference type="PROSITE" id="PS51257">
    <property type="entry name" value="PROKAR_LIPOPROTEIN"/>
    <property type="match status" value="1"/>
</dbReference>
<feature type="chain" id="PRO_5047100525" description="Lipoprotein" evidence="1">
    <location>
        <begin position="24"/>
        <end position="46"/>
    </location>
</feature>
<proteinExistence type="predicted"/>
<gene>
    <name evidence="2" type="ORF">E9232_005093</name>
</gene>
<keyword evidence="3" id="KW-1185">Reference proteome</keyword>
<name>A0ABU1JW55_9PROT</name>
<protein>
    <recommendedName>
        <fullName evidence="4">Lipoprotein</fullName>
    </recommendedName>
</protein>
<dbReference type="Proteomes" id="UP001262410">
    <property type="component" value="Unassembled WGS sequence"/>
</dbReference>
<evidence type="ECO:0000313" key="3">
    <source>
        <dbReference type="Proteomes" id="UP001262410"/>
    </source>
</evidence>
<comment type="caution">
    <text evidence="2">The sequence shown here is derived from an EMBL/GenBank/DDBJ whole genome shotgun (WGS) entry which is preliminary data.</text>
</comment>
<keyword evidence="1" id="KW-0732">Signal</keyword>
<dbReference type="EMBL" id="JAVDPW010000009">
    <property type="protein sequence ID" value="MDR6292553.1"/>
    <property type="molecule type" value="Genomic_DNA"/>
</dbReference>
<reference evidence="2 3" key="1">
    <citation type="submission" date="2023-07" db="EMBL/GenBank/DDBJ databases">
        <title>Sorghum-associated microbial communities from plants grown in Nebraska, USA.</title>
        <authorList>
            <person name="Schachtman D."/>
        </authorList>
    </citation>
    <scope>NUCLEOTIDE SEQUENCE [LARGE SCALE GENOMIC DNA]</scope>
    <source>
        <strain evidence="2 3">584</strain>
    </source>
</reference>
<sequence>MTMKNRRLGLASALIAVAVLAAACDPAVKPAQGPYVGVGAGMSKPS</sequence>
<evidence type="ECO:0000256" key="1">
    <source>
        <dbReference type="SAM" id="SignalP"/>
    </source>
</evidence>